<keyword evidence="4" id="KW-1185">Reference proteome</keyword>
<evidence type="ECO:0000256" key="2">
    <source>
        <dbReference type="SAM" id="MobiDB-lite"/>
    </source>
</evidence>
<feature type="region of interest" description="Disordered" evidence="2">
    <location>
        <begin position="199"/>
        <end position="230"/>
    </location>
</feature>
<sequence length="366" mass="41046">MNQYQTQPDYVSNTNRIISGQLAEWGIDFSPDRVAGLTPEQRSQLQTWINAGVDADEAYHAEFMSLPDFMESELLEISGELASDSQETIIEQAINAYESQTPITENPYLFDTSGWHLWRQAYCRWHHGESLDFSGTESSAVIEHPLPTEDDEIVMQLVQLAPQLVEVERSLKELRRKVSQAKAQRKQLLAQLSRSLKPVPEKALSAQEHVSTDSDSTERNLGQPIQTSDVNMTGGETVVIRIPVTGPETNRIEILIVQNHQGDWRSGYRWSVETDSRTGQRSTGSLSPTDTQQIFRSQEAALIDAVLRLSRGQIGNAEIEEQVIDYLNLLEEYPGQIAVCEKCGHHWLNDELNSAGVCPDCLPVAD</sequence>
<evidence type="ECO:0000313" key="3">
    <source>
        <dbReference type="EMBL" id="QDT30499.1"/>
    </source>
</evidence>
<evidence type="ECO:0000313" key="4">
    <source>
        <dbReference type="Proteomes" id="UP000315647"/>
    </source>
</evidence>
<feature type="coiled-coil region" evidence="1">
    <location>
        <begin position="164"/>
        <end position="191"/>
    </location>
</feature>
<dbReference type="EMBL" id="CP037421">
    <property type="protein sequence ID" value="QDT30499.1"/>
    <property type="molecule type" value="Genomic_DNA"/>
</dbReference>
<dbReference type="RefSeq" id="WP_145452447.1">
    <property type="nucleotide sequence ID" value="NZ_CP037421.1"/>
</dbReference>
<dbReference type="Proteomes" id="UP000315647">
    <property type="component" value="Chromosome"/>
</dbReference>
<name>A0A517QFS8_9PLAN</name>
<feature type="compositionally biased region" description="Polar residues" evidence="2">
    <location>
        <begin position="219"/>
        <end position="230"/>
    </location>
</feature>
<proteinExistence type="predicted"/>
<organism evidence="3 4">
    <name type="scientific">Gimesia panareensis</name>
    <dbReference type="NCBI Taxonomy" id="2527978"/>
    <lineage>
        <taxon>Bacteria</taxon>
        <taxon>Pseudomonadati</taxon>
        <taxon>Planctomycetota</taxon>
        <taxon>Planctomycetia</taxon>
        <taxon>Planctomycetales</taxon>
        <taxon>Planctomycetaceae</taxon>
        <taxon>Gimesia</taxon>
    </lineage>
</organism>
<accession>A0A517QFS8</accession>
<evidence type="ECO:0000256" key="1">
    <source>
        <dbReference type="SAM" id="Coils"/>
    </source>
</evidence>
<protein>
    <submittedName>
        <fullName evidence="3">Uncharacterized protein</fullName>
    </submittedName>
</protein>
<gene>
    <name evidence="3" type="ORF">Enr10x_58650</name>
</gene>
<reference evidence="3 4" key="1">
    <citation type="submission" date="2019-03" db="EMBL/GenBank/DDBJ databases">
        <title>Deep-cultivation of Planctomycetes and their phenomic and genomic characterization uncovers novel biology.</title>
        <authorList>
            <person name="Wiegand S."/>
            <person name="Jogler M."/>
            <person name="Boedeker C."/>
            <person name="Pinto D."/>
            <person name="Vollmers J."/>
            <person name="Rivas-Marin E."/>
            <person name="Kohn T."/>
            <person name="Peeters S.H."/>
            <person name="Heuer A."/>
            <person name="Rast P."/>
            <person name="Oberbeckmann S."/>
            <person name="Bunk B."/>
            <person name="Jeske O."/>
            <person name="Meyerdierks A."/>
            <person name="Storesund J.E."/>
            <person name="Kallscheuer N."/>
            <person name="Luecker S."/>
            <person name="Lage O.M."/>
            <person name="Pohl T."/>
            <person name="Merkel B.J."/>
            <person name="Hornburger P."/>
            <person name="Mueller R.-W."/>
            <person name="Bruemmer F."/>
            <person name="Labrenz M."/>
            <person name="Spormann A.M."/>
            <person name="Op den Camp H."/>
            <person name="Overmann J."/>
            <person name="Amann R."/>
            <person name="Jetten M.S.M."/>
            <person name="Mascher T."/>
            <person name="Medema M.H."/>
            <person name="Devos D.P."/>
            <person name="Kaster A.-K."/>
            <person name="Ovreas L."/>
            <person name="Rohde M."/>
            <person name="Galperin M.Y."/>
            <person name="Jogler C."/>
        </authorList>
    </citation>
    <scope>NUCLEOTIDE SEQUENCE [LARGE SCALE GENOMIC DNA]</scope>
    <source>
        <strain evidence="3 4">Enr10</strain>
    </source>
</reference>
<keyword evidence="1" id="KW-0175">Coiled coil</keyword>
<dbReference type="AlphaFoldDB" id="A0A517QFS8"/>